<keyword evidence="2" id="KW-0805">Transcription regulation</keyword>
<gene>
    <name evidence="6" type="ORF">M8542_34975</name>
</gene>
<dbReference type="PRINTS" id="PR00040">
    <property type="entry name" value="HTHMERR"/>
</dbReference>
<dbReference type="InterPro" id="IPR009061">
    <property type="entry name" value="DNA-bd_dom_put_sf"/>
</dbReference>
<dbReference type="EMBL" id="JAMXQV010000022">
    <property type="protein sequence ID" value="MCR6488042.1"/>
    <property type="molecule type" value="Genomic_DNA"/>
</dbReference>
<feature type="domain" description="HTH merR-type" evidence="5">
    <location>
        <begin position="1"/>
        <end position="69"/>
    </location>
</feature>
<dbReference type="GO" id="GO:0003677">
    <property type="term" value="F:DNA binding"/>
    <property type="evidence" value="ECO:0007669"/>
    <property type="project" value="UniProtKB-KW"/>
</dbReference>
<evidence type="ECO:0000256" key="4">
    <source>
        <dbReference type="ARBA" id="ARBA00023163"/>
    </source>
</evidence>
<protein>
    <submittedName>
        <fullName evidence="6">MerR family transcriptional regulator</fullName>
    </submittedName>
</protein>
<sequence length="124" mass="13651">MKIGEVAGAAGVSVDTVRFYERRGVLPPAQRRPSGYRVFPPSAADRIRSAKALQELGFTLDEVVAALQAHDTGDATCATERWRLEAVVARLDERIEQLRRVRRNAADCLADCRAGCCRLVGEPR</sequence>
<dbReference type="GO" id="GO:0003700">
    <property type="term" value="F:DNA-binding transcription factor activity"/>
    <property type="evidence" value="ECO:0007669"/>
    <property type="project" value="InterPro"/>
</dbReference>
<dbReference type="PROSITE" id="PS50937">
    <property type="entry name" value="HTH_MERR_2"/>
    <property type="match status" value="1"/>
</dbReference>
<keyword evidence="3" id="KW-0238">DNA-binding</keyword>
<dbReference type="Pfam" id="PF13411">
    <property type="entry name" value="MerR_1"/>
    <property type="match status" value="1"/>
</dbReference>
<dbReference type="InterPro" id="IPR047057">
    <property type="entry name" value="MerR_fam"/>
</dbReference>
<dbReference type="PANTHER" id="PTHR30204">
    <property type="entry name" value="REDOX-CYCLING DRUG-SENSING TRANSCRIPTIONAL ACTIVATOR SOXR"/>
    <property type="match status" value="1"/>
</dbReference>
<comment type="caution">
    <text evidence="6">The sequence shown here is derived from an EMBL/GenBank/DDBJ whole genome shotgun (WGS) entry which is preliminary data.</text>
</comment>
<dbReference type="PROSITE" id="PS00552">
    <property type="entry name" value="HTH_MERR_1"/>
    <property type="match status" value="1"/>
</dbReference>
<dbReference type="Proteomes" id="UP001144096">
    <property type="component" value="Unassembled WGS sequence"/>
</dbReference>
<dbReference type="InterPro" id="IPR000551">
    <property type="entry name" value="MerR-type_HTH_dom"/>
</dbReference>
<evidence type="ECO:0000259" key="5">
    <source>
        <dbReference type="PROSITE" id="PS50937"/>
    </source>
</evidence>
<evidence type="ECO:0000313" key="6">
    <source>
        <dbReference type="EMBL" id="MCR6488042.1"/>
    </source>
</evidence>
<evidence type="ECO:0000313" key="7">
    <source>
        <dbReference type="Proteomes" id="UP001144096"/>
    </source>
</evidence>
<evidence type="ECO:0000256" key="3">
    <source>
        <dbReference type="ARBA" id="ARBA00023125"/>
    </source>
</evidence>
<dbReference type="SUPFAM" id="SSF46955">
    <property type="entry name" value="Putative DNA-binding domain"/>
    <property type="match status" value="1"/>
</dbReference>
<keyword evidence="1" id="KW-0678">Repressor</keyword>
<keyword evidence="4" id="KW-0804">Transcription</keyword>
<evidence type="ECO:0000256" key="2">
    <source>
        <dbReference type="ARBA" id="ARBA00023015"/>
    </source>
</evidence>
<name>A0A9X2NKM2_9PSEU</name>
<dbReference type="Gene3D" id="1.10.1660.10">
    <property type="match status" value="1"/>
</dbReference>
<evidence type="ECO:0000256" key="1">
    <source>
        <dbReference type="ARBA" id="ARBA00022491"/>
    </source>
</evidence>
<keyword evidence="7" id="KW-1185">Reference proteome</keyword>
<dbReference type="AlphaFoldDB" id="A0A9X2NKM2"/>
<dbReference type="SMART" id="SM00422">
    <property type="entry name" value="HTH_MERR"/>
    <property type="match status" value="1"/>
</dbReference>
<reference evidence="6" key="1">
    <citation type="submission" date="2022-06" db="EMBL/GenBank/DDBJ databases">
        <title>Amycolatopsis iheyaensis sp. nov., a new species of the genus Amycolatopsis isolated from soil in Iheya island, Japan.</title>
        <authorList>
            <person name="Ngamcharungchit C."/>
            <person name="Kanto H."/>
            <person name="Take A."/>
            <person name="Intra B."/>
            <person name="Matsumoto A."/>
            <person name="Panbangred W."/>
            <person name="Inahashi Y."/>
        </authorList>
    </citation>
    <scope>NUCLEOTIDE SEQUENCE</scope>
    <source>
        <strain evidence="6">OK19-0408</strain>
    </source>
</reference>
<organism evidence="6 7">
    <name type="scientific">Amycolatopsis iheyensis</name>
    <dbReference type="NCBI Taxonomy" id="2945988"/>
    <lineage>
        <taxon>Bacteria</taxon>
        <taxon>Bacillati</taxon>
        <taxon>Actinomycetota</taxon>
        <taxon>Actinomycetes</taxon>
        <taxon>Pseudonocardiales</taxon>
        <taxon>Pseudonocardiaceae</taxon>
        <taxon>Amycolatopsis</taxon>
    </lineage>
</organism>
<accession>A0A9X2NKM2</accession>
<dbReference type="PANTHER" id="PTHR30204:SF69">
    <property type="entry name" value="MERR-FAMILY TRANSCRIPTIONAL REGULATOR"/>
    <property type="match status" value="1"/>
</dbReference>
<dbReference type="RefSeq" id="WP_257924607.1">
    <property type="nucleotide sequence ID" value="NZ_JAMXQV010000022.1"/>
</dbReference>
<proteinExistence type="predicted"/>